<evidence type="ECO:0000313" key="4">
    <source>
        <dbReference type="Proteomes" id="UP000287033"/>
    </source>
</evidence>
<dbReference type="Proteomes" id="UP000287033">
    <property type="component" value="Unassembled WGS sequence"/>
</dbReference>
<accession>A0A401SJJ8</accession>
<feature type="region of interest" description="Disordered" evidence="2">
    <location>
        <begin position="68"/>
        <end position="108"/>
    </location>
</feature>
<dbReference type="OMA" id="ARKSYLW"/>
<dbReference type="STRING" id="137246.A0A401SJJ8"/>
<dbReference type="PANTHER" id="PTHR15901">
    <property type="entry name" value="TESTICULAR HAPLOID EXPRESSED GENE PROTEIN"/>
    <property type="match status" value="1"/>
</dbReference>
<comment type="caution">
    <text evidence="3">The sequence shown here is derived from an EMBL/GenBank/DDBJ whole genome shotgun (WGS) entry which is preliminary data.</text>
</comment>
<evidence type="ECO:0000256" key="2">
    <source>
        <dbReference type="SAM" id="MobiDB-lite"/>
    </source>
</evidence>
<dbReference type="SMART" id="SM00705">
    <property type="entry name" value="THEG"/>
    <property type="match status" value="6"/>
</dbReference>
<reference evidence="3 4" key="1">
    <citation type="journal article" date="2018" name="Nat. Ecol. Evol.">
        <title>Shark genomes provide insights into elasmobranch evolution and the origin of vertebrates.</title>
        <authorList>
            <person name="Hara Y"/>
            <person name="Yamaguchi K"/>
            <person name="Onimaru K"/>
            <person name="Kadota M"/>
            <person name="Koyanagi M"/>
            <person name="Keeley SD"/>
            <person name="Tatsumi K"/>
            <person name="Tanaka K"/>
            <person name="Motone F"/>
            <person name="Kageyama Y"/>
            <person name="Nozu R"/>
            <person name="Adachi N"/>
            <person name="Nishimura O"/>
            <person name="Nakagawa R"/>
            <person name="Tanegashima C"/>
            <person name="Kiyatake I"/>
            <person name="Matsumoto R"/>
            <person name="Murakumo K"/>
            <person name="Nishida K"/>
            <person name="Terakita A"/>
            <person name="Kuratani S"/>
            <person name="Sato K"/>
            <person name="Hyodo S Kuraku.S."/>
        </authorList>
    </citation>
    <scope>NUCLEOTIDE SEQUENCE [LARGE SCALE GENOMIC DNA]</scope>
</reference>
<name>A0A401SJJ8_CHIPU</name>
<organism evidence="3 4">
    <name type="scientific">Chiloscyllium punctatum</name>
    <name type="common">Brownbanded bambooshark</name>
    <name type="synonym">Hemiscyllium punctatum</name>
    <dbReference type="NCBI Taxonomy" id="137246"/>
    <lineage>
        <taxon>Eukaryota</taxon>
        <taxon>Metazoa</taxon>
        <taxon>Chordata</taxon>
        <taxon>Craniata</taxon>
        <taxon>Vertebrata</taxon>
        <taxon>Chondrichthyes</taxon>
        <taxon>Elasmobranchii</taxon>
        <taxon>Galeomorphii</taxon>
        <taxon>Galeoidea</taxon>
        <taxon>Orectolobiformes</taxon>
        <taxon>Hemiscylliidae</taxon>
        <taxon>Chiloscyllium</taxon>
    </lineage>
</organism>
<evidence type="ECO:0000256" key="1">
    <source>
        <dbReference type="ARBA" id="ARBA00022737"/>
    </source>
</evidence>
<keyword evidence="1" id="KW-0677">Repeat</keyword>
<evidence type="ECO:0000313" key="3">
    <source>
        <dbReference type="EMBL" id="GCC30586.1"/>
    </source>
</evidence>
<dbReference type="OrthoDB" id="25466at2759"/>
<proteinExistence type="predicted"/>
<gene>
    <name evidence="3" type="ORF">chiPu_0009037</name>
</gene>
<feature type="compositionally biased region" description="Basic and acidic residues" evidence="2">
    <location>
        <begin position="40"/>
        <end position="50"/>
    </location>
</feature>
<dbReference type="PANTHER" id="PTHR15901:SF16">
    <property type="entry name" value="TESTICULAR HAPLOID EXPRESSED GENE PROTEIN"/>
    <property type="match status" value="1"/>
</dbReference>
<dbReference type="Pfam" id="PF14912">
    <property type="entry name" value="THEG"/>
    <property type="match status" value="4"/>
</dbReference>
<dbReference type="InterPro" id="IPR006623">
    <property type="entry name" value="THEG"/>
</dbReference>
<dbReference type="InterPro" id="IPR042401">
    <property type="entry name" value="SPMAP2-like"/>
</dbReference>
<protein>
    <recommendedName>
        <fullName evidence="5">Testicular haploid expressed gene protein-like</fullName>
    </recommendedName>
</protein>
<keyword evidence="4" id="KW-1185">Reference proteome</keyword>
<dbReference type="EMBL" id="BEZZ01000311">
    <property type="protein sequence ID" value="GCC30586.1"/>
    <property type="molecule type" value="Genomic_DNA"/>
</dbReference>
<evidence type="ECO:0008006" key="5">
    <source>
        <dbReference type="Google" id="ProtNLM"/>
    </source>
</evidence>
<sequence>MARRKDPSVCPQAGNGQSKRKGRRGLSRNAGNVPRYVQLSEHKRLDKRFQPDRPVIWPVKPATLRAKASYRTKELAKPKSIHQDSNPTYTEGKSKAAKRGKRSRKHKESITYAEVPRFIYLSEPKKLPEGYLTNRVSPIWPVKGQAMRARPSSRIRELAKPKQLHKDWRPSKSVYSTIQTDDDMTYDVMSSRMEDLAKHKTYHEPPARKSYLWDYPFWDHQISEEAKSISPTERIVELAKPKGDYAGYVPSRPVDEPVSDAAMNYTATERVEELAKPKIRAAATKSENPFVISESAKNAVATPRLEQLALPLPRKVTRKKL</sequence>
<feature type="region of interest" description="Disordered" evidence="2">
    <location>
        <begin position="1"/>
        <end position="50"/>
    </location>
</feature>
<feature type="compositionally biased region" description="Basic residues" evidence="2">
    <location>
        <begin position="95"/>
        <end position="107"/>
    </location>
</feature>
<dbReference type="AlphaFoldDB" id="A0A401SJJ8"/>